<protein>
    <recommendedName>
        <fullName evidence="1">TIR domain-containing protein</fullName>
    </recommendedName>
</protein>
<dbReference type="OrthoDB" id="194358at2759"/>
<name>A0A2G8K421_STIJA</name>
<sequence>MAQVANTGADVFLCHIKKDESFVNFISGKLQEHGFSIWHNDLAKGEEKGIALLEAKVILVVLSLDSIGSKSLNDEVALAYISDKPIFPVTVHDYKLMEAALDFSLNGCEIDHVKKLLAGKIQFCYRT</sequence>
<keyword evidence="3" id="KW-1185">Reference proteome</keyword>
<evidence type="ECO:0000259" key="1">
    <source>
        <dbReference type="Pfam" id="PF13676"/>
    </source>
</evidence>
<comment type="caution">
    <text evidence="2">The sequence shown here is derived from an EMBL/GenBank/DDBJ whole genome shotgun (WGS) entry which is preliminary data.</text>
</comment>
<evidence type="ECO:0000313" key="2">
    <source>
        <dbReference type="EMBL" id="PIK42703.1"/>
    </source>
</evidence>
<evidence type="ECO:0000313" key="3">
    <source>
        <dbReference type="Proteomes" id="UP000230750"/>
    </source>
</evidence>
<dbReference type="EMBL" id="MRZV01000910">
    <property type="protein sequence ID" value="PIK42703.1"/>
    <property type="molecule type" value="Genomic_DNA"/>
</dbReference>
<feature type="domain" description="TIR" evidence="1">
    <location>
        <begin position="11"/>
        <end position="93"/>
    </location>
</feature>
<dbReference type="Pfam" id="PF13676">
    <property type="entry name" value="TIR_2"/>
    <property type="match status" value="1"/>
</dbReference>
<dbReference type="Gene3D" id="3.40.50.10140">
    <property type="entry name" value="Toll/interleukin-1 receptor homology (TIR) domain"/>
    <property type="match status" value="1"/>
</dbReference>
<reference evidence="2 3" key="1">
    <citation type="journal article" date="2017" name="PLoS Biol.">
        <title>The sea cucumber genome provides insights into morphological evolution and visceral regeneration.</title>
        <authorList>
            <person name="Zhang X."/>
            <person name="Sun L."/>
            <person name="Yuan J."/>
            <person name="Sun Y."/>
            <person name="Gao Y."/>
            <person name="Zhang L."/>
            <person name="Li S."/>
            <person name="Dai H."/>
            <person name="Hamel J.F."/>
            <person name="Liu C."/>
            <person name="Yu Y."/>
            <person name="Liu S."/>
            <person name="Lin W."/>
            <person name="Guo K."/>
            <person name="Jin S."/>
            <person name="Xu P."/>
            <person name="Storey K.B."/>
            <person name="Huan P."/>
            <person name="Zhang T."/>
            <person name="Zhou Y."/>
            <person name="Zhang J."/>
            <person name="Lin C."/>
            <person name="Li X."/>
            <person name="Xing L."/>
            <person name="Huo D."/>
            <person name="Sun M."/>
            <person name="Wang L."/>
            <person name="Mercier A."/>
            <person name="Li F."/>
            <person name="Yang H."/>
            <person name="Xiang J."/>
        </authorList>
    </citation>
    <scope>NUCLEOTIDE SEQUENCE [LARGE SCALE GENOMIC DNA]</scope>
    <source>
        <strain evidence="2">Shaxun</strain>
        <tissue evidence="2">Muscle</tissue>
    </source>
</reference>
<dbReference type="SUPFAM" id="SSF52200">
    <property type="entry name" value="Toll/Interleukin receptor TIR domain"/>
    <property type="match status" value="1"/>
</dbReference>
<dbReference type="AlphaFoldDB" id="A0A2G8K421"/>
<accession>A0A2G8K421</accession>
<proteinExistence type="predicted"/>
<dbReference type="GO" id="GO:0007165">
    <property type="term" value="P:signal transduction"/>
    <property type="evidence" value="ECO:0007669"/>
    <property type="project" value="InterPro"/>
</dbReference>
<dbReference type="InterPro" id="IPR000157">
    <property type="entry name" value="TIR_dom"/>
</dbReference>
<organism evidence="2 3">
    <name type="scientific">Stichopus japonicus</name>
    <name type="common">Sea cucumber</name>
    <dbReference type="NCBI Taxonomy" id="307972"/>
    <lineage>
        <taxon>Eukaryota</taxon>
        <taxon>Metazoa</taxon>
        <taxon>Echinodermata</taxon>
        <taxon>Eleutherozoa</taxon>
        <taxon>Echinozoa</taxon>
        <taxon>Holothuroidea</taxon>
        <taxon>Aspidochirotacea</taxon>
        <taxon>Aspidochirotida</taxon>
        <taxon>Stichopodidae</taxon>
        <taxon>Apostichopus</taxon>
    </lineage>
</organism>
<dbReference type="Proteomes" id="UP000230750">
    <property type="component" value="Unassembled WGS sequence"/>
</dbReference>
<dbReference type="InterPro" id="IPR035897">
    <property type="entry name" value="Toll_tir_struct_dom_sf"/>
</dbReference>
<gene>
    <name evidence="2" type="ORF">BSL78_20427</name>
</gene>